<evidence type="ECO:0000256" key="8">
    <source>
        <dbReference type="ARBA" id="ARBA00023136"/>
    </source>
</evidence>
<evidence type="ECO:0000256" key="5">
    <source>
        <dbReference type="ARBA" id="ARBA00022519"/>
    </source>
</evidence>
<evidence type="ECO:0000256" key="1">
    <source>
        <dbReference type="ARBA" id="ARBA00004377"/>
    </source>
</evidence>
<dbReference type="InterPro" id="IPR058781">
    <property type="entry name" value="HH_AprE-like"/>
</dbReference>
<comment type="caution">
    <text evidence="13">The sequence shown here is derived from an EMBL/GenBank/DDBJ whole genome shotgun (WGS) entry which is preliminary data.</text>
</comment>
<keyword evidence="7 9" id="KW-1133">Transmembrane helix</keyword>
<accession>A0ABQ4TCM1</accession>
<evidence type="ECO:0000256" key="3">
    <source>
        <dbReference type="ARBA" id="ARBA00022448"/>
    </source>
</evidence>
<evidence type="ECO:0000313" key="14">
    <source>
        <dbReference type="Proteomes" id="UP001055156"/>
    </source>
</evidence>
<dbReference type="Gene3D" id="2.40.50.100">
    <property type="match status" value="1"/>
</dbReference>
<evidence type="ECO:0000256" key="2">
    <source>
        <dbReference type="ARBA" id="ARBA00009477"/>
    </source>
</evidence>
<name>A0ABQ4TCM1_METOR</name>
<dbReference type="PANTHER" id="PTHR30386">
    <property type="entry name" value="MEMBRANE FUSION SUBUNIT OF EMRAB-TOLC MULTIDRUG EFFLUX PUMP"/>
    <property type="match status" value="1"/>
</dbReference>
<dbReference type="InterPro" id="IPR010129">
    <property type="entry name" value="T1SS_HlyD"/>
</dbReference>
<dbReference type="InterPro" id="IPR058982">
    <property type="entry name" value="Beta-barrel_AprE"/>
</dbReference>
<organism evidence="13 14">
    <name type="scientific">Methylobacterium organophilum</name>
    <dbReference type="NCBI Taxonomy" id="410"/>
    <lineage>
        <taxon>Bacteria</taxon>
        <taxon>Pseudomonadati</taxon>
        <taxon>Pseudomonadota</taxon>
        <taxon>Alphaproteobacteria</taxon>
        <taxon>Hyphomicrobiales</taxon>
        <taxon>Methylobacteriaceae</taxon>
        <taxon>Methylobacterium</taxon>
    </lineage>
</organism>
<evidence type="ECO:0000313" key="13">
    <source>
        <dbReference type="EMBL" id="GJE29445.1"/>
    </source>
</evidence>
<dbReference type="Proteomes" id="UP001055156">
    <property type="component" value="Unassembled WGS sequence"/>
</dbReference>
<dbReference type="PANTHER" id="PTHR30386:SF17">
    <property type="entry name" value="ALKALINE PROTEASE SECRETION PROTEIN APRE"/>
    <property type="match status" value="1"/>
</dbReference>
<evidence type="ECO:0000259" key="12">
    <source>
        <dbReference type="Pfam" id="PF26002"/>
    </source>
</evidence>
<feature type="domain" description="AprE-like beta-barrel" evidence="12">
    <location>
        <begin position="372"/>
        <end position="460"/>
    </location>
</feature>
<protein>
    <recommendedName>
        <fullName evidence="9">Membrane fusion protein (MFP) family protein</fullName>
    </recommendedName>
</protein>
<evidence type="ECO:0000259" key="11">
    <source>
        <dbReference type="Pfam" id="PF25994"/>
    </source>
</evidence>
<keyword evidence="5 9" id="KW-0997">Cell inner membrane</keyword>
<comment type="subcellular location">
    <subcellularLocation>
        <location evidence="1 9">Cell inner membrane</location>
        <topology evidence="1 9">Single-pass membrane protein</topology>
    </subcellularLocation>
</comment>
<feature type="domain" description="AprE-like long alpha-helical hairpin" evidence="11">
    <location>
        <begin position="140"/>
        <end position="329"/>
    </location>
</feature>
<dbReference type="NCBIfam" id="TIGR01843">
    <property type="entry name" value="type_I_hlyD"/>
    <property type="match status" value="1"/>
</dbReference>
<keyword evidence="3 9" id="KW-0813">Transport</keyword>
<dbReference type="Pfam" id="PF25994">
    <property type="entry name" value="HH_AprE"/>
    <property type="match status" value="1"/>
</dbReference>
<comment type="similarity">
    <text evidence="2 9">Belongs to the membrane fusion protein (MFP) (TC 8.A.1) family.</text>
</comment>
<dbReference type="Gene3D" id="2.40.30.170">
    <property type="match status" value="1"/>
</dbReference>
<sequence length="484" mass="53449">MTLAVPLLVRTLDSRLRTDLARLRTALGPRLGPTATRAHALTMSVLTPPVVDGSPAYLSLMRQIRAAMVLAGVLVFGIGGWACFTSLSGAVIAPGQLVVESEVKKVQHPVGGVVGSLNVREGDRVTTGQVLVRLDDTQIRANLDIIVKSLDEMTARRARDEAEQRGADHLSFPPEFLERAKTDRTVADLIAGETAFFEIRRATRNGQKAQLSERIAQLRQEIGGLENQTVSKEHEMTLIQNELQGLRELRQKNLIPVSRVTALEREATRLEGERGQLLASTAQAKGKISETELQILQVDQDMRSEVTKELSEIRAKISESVEKRVVAEDSLRHIDLRAPQDGTVHQMTVHTIGGLVTPSEPVMLIVPQADDLAVEVKVKPEDIDHVHVGQRTVLRFSAFNQRTTPEIDGMVDRLSPDVTRDAKTGLSFYTARIAIPEGERQRLGRVSLRPGMPVETFIETAERTVLSFLTKPLTDQIAKAWREN</sequence>
<proteinExistence type="inferred from homology"/>
<evidence type="ECO:0000256" key="6">
    <source>
        <dbReference type="ARBA" id="ARBA00022692"/>
    </source>
</evidence>
<reference evidence="13" key="1">
    <citation type="journal article" date="2021" name="Front. Microbiol.">
        <title>Comprehensive Comparative Genomics and Phenotyping of Methylobacterium Species.</title>
        <authorList>
            <person name="Alessa O."/>
            <person name="Ogura Y."/>
            <person name="Fujitani Y."/>
            <person name="Takami H."/>
            <person name="Hayashi T."/>
            <person name="Sahin N."/>
            <person name="Tani A."/>
        </authorList>
    </citation>
    <scope>NUCLEOTIDE SEQUENCE</scope>
    <source>
        <strain evidence="13">NBRC 15689</strain>
    </source>
</reference>
<gene>
    <name evidence="13" type="primary">prsE_4</name>
    <name evidence="13" type="ORF">LKMONMHP_4326</name>
</gene>
<dbReference type="EMBL" id="BPQV01000016">
    <property type="protein sequence ID" value="GJE29445.1"/>
    <property type="molecule type" value="Genomic_DNA"/>
</dbReference>
<dbReference type="Pfam" id="PF26002">
    <property type="entry name" value="Beta-barrel_AprE"/>
    <property type="match status" value="1"/>
</dbReference>
<evidence type="ECO:0000256" key="9">
    <source>
        <dbReference type="RuleBase" id="RU365093"/>
    </source>
</evidence>
<feature type="transmembrane region" description="Helical" evidence="9">
    <location>
        <begin position="67"/>
        <end position="93"/>
    </location>
</feature>
<dbReference type="PRINTS" id="PR01490">
    <property type="entry name" value="RTXTOXIND"/>
</dbReference>
<evidence type="ECO:0000256" key="4">
    <source>
        <dbReference type="ARBA" id="ARBA00022475"/>
    </source>
</evidence>
<keyword evidence="6 9" id="KW-0812">Transmembrane</keyword>
<evidence type="ECO:0000256" key="10">
    <source>
        <dbReference type="SAM" id="Coils"/>
    </source>
</evidence>
<feature type="coiled-coil region" evidence="10">
    <location>
        <begin position="201"/>
        <end position="235"/>
    </location>
</feature>
<reference evidence="13" key="2">
    <citation type="submission" date="2021-08" db="EMBL/GenBank/DDBJ databases">
        <authorList>
            <person name="Tani A."/>
            <person name="Ola A."/>
            <person name="Ogura Y."/>
            <person name="Katsura K."/>
            <person name="Hayashi T."/>
        </authorList>
    </citation>
    <scope>NUCLEOTIDE SEQUENCE</scope>
    <source>
        <strain evidence="13">NBRC 15689</strain>
    </source>
</reference>
<keyword evidence="14" id="KW-1185">Reference proteome</keyword>
<keyword evidence="4 9" id="KW-1003">Cell membrane</keyword>
<keyword evidence="8 9" id="KW-0472">Membrane</keyword>
<dbReference type="InterPro" id="IPR050739">
    <property type="entry name" value="MFP"/>
</dbReference>
<evidence type="ECO:0000256" key="7">
    <source>
        <dbReference type="ARBA" id="ARBA00022989"/>
    </source>
</evidence>
<keyword evidence="10" id="KW-0175">Coiled coil</keyword>